<evidence type="ECO:0000259" key="10">
    <source>
        <dbReference type="PROSITE" id="PS50249"/>
    </source>
</evidence>
<dbReference type="FunFam" id="3.40.140.10:FF:000033">
    <property type="entry name" value="AMSH-like protease sst2"/>
    <property type="match status" value="1"/>
</dbReference>
<evidence type="ECO:0000256" key="6">
    <source>
        <dbReference type="ARBA" id="ARBA00022801"/>
    </source>
</evidence>
<dbReference type="HOGENOM" id="CLU_023304_4_0_1"/>
<dbReference type="Proteomes" id="UP000014074">
    <property type="component" value="Unassembled WGS sequence"/>
</dbReference>
<dbReference type="AlphaFoldDB" id="R8BPM1"/>
<name>R8BPM1_PHAM7</name>
<sequence>MVGLSGKPARPRSVKELSDEAAEFNFNKNIPFKFWTQAARTLFTEAINEKRNGNPEQAYMLFMRHSDLLWDYLPRHPEAKTSEGKAALKPLIQRFNRVLDELEELKPTITASYNEWKKLSASEDAVKRLQAEAQRQSRILDVGQNQDLAVDLAQQEFHRRDAARKATRQAGISEEDEQARRGAGLWDSFDVTAVTKPYMGQDDDLRSQMDAARRQLELAEDVNAIEQAHLRRTIGTNMSRADSIPTSSSVSYNYPSISKSTPYRYESQPSTLRKLEPAPLRPPKESFSLSSPAIAPPSLPAKEPFASQGAAAVSAYDSSQTLPSVPPKVTASPPPAKEERLTFSHVAKLENGKGLRSIFIPEGLRDTFLYLADGNTRRGLEMCGILCGTNVNNALFVSHLIIPRQICTSDTCETQDEDEYTEYLIAQDLMIFGWIHTHPTQTCFMSSRDLHTQAGYQQMMPESIAIVCAPNHEPSYGIFRLTDPPGLPHLINCKRQETFHQHSIDNLYTDCNKKPAGHVFESSKLDLKVYDLRLKQ</sequence>
<dbReference type="GO" id="GO:0046872">
    <property type="term" value="F:metal ion binding"/>
    <property type="evidence" value="ECO:0007669"/>
    <property type="project" value="UniProtKB-KW"/>
</dbReference>
<proteinExistence type="inferred from homology"/>
<dbReference type="GeneID" id="19323577"/>
<dbReference type="RefSeq" id="XP_007914009.1">
    <property type="nucleotide sequence ID" value="XM_007915818.1"/>
</dbReference>
<dbReference type="Pfam" id="PF01398">
    <property type="entry name" value="JAB"/>
    <property type="match status" value="1"/>
</dbReference>
<gene>
    <name evidence="11" type="ORF">UCRPA7_3248</name>
</gene>
<dbReference type="GO" id="GO:0070536">
    <property type="term" value="P:protein K63-linked deubiquitination"/>
    <property type="evidence" value="ECO:0007669"/>
    <property type="project" value="InterPro"/>
</dbReference>
<keyword evidence="5" id="KW-0833">Ubl conjugation pathway</keyword>
<dbReference type="PANTHER" id="PTHR12947">
    <property type="entry name" value="AMSH-LIKE PROTEASE"/>
    <property type="match status" value="1"/>
</dbReference>
<dbReference type="OrthoDB" id="3640at2759"/>
<dbReference type="Pfam" id="PF08969">
    <property type="entry name" value="USP8_dimer"/>
    <property type="match status" value="1"/>
</dbReference>
<dbReference type="EMBL" id="KB933036">
    <property type="protein sequence ID" value="EOO01284.1"/>
    <property type="molecule type" value="Genomic_DNA"/>
</dbReference>
<feature type="region of interest" description="Disordered" evidence="9">
    <location>
        <begin position="318"/>
        <end position="337"/>
    </location>
</feature>
<evidence type="ECO:0000256" key="1">
    <source>
        <dbReference type="ARBA" id="ARBA00001947"/>
    </source>
</evidence>
<keyword evidence="4" id="KW-0479">Metal-binding</keyword>
<dbReference type="KEGG" id="tmn:UCRPA7_3248"/>
<evidence type="ECO:0000256" key="8">
    <source>
        <dbReference type="ARBA" id="ARBA00023049"/>
    </source>
</evidence>
<dbReference type="Gene3D" id="3.40.140.10">
    <property type="entry name" value="Cytidine Deaminase, domain 2"/>
    <property type="match status" value="1"/>
</dbReference>
<protein>
    <submittedName>
        <fullName evidence="11">Putative stam-binding protein</fullName>
    </submittedName>
</protein>
<keyword evidence="6" id="KW-0378">Hydrolase</keyword>
<dbReference type="InterPro" id="IPR037518">
    <property type="entry name" value="MPN"/>
</dbReference>
<evidence type="ECO:0000256" key="5">
    <source>
        <dbReference type="ARBA" id="ARBA00022786"/>
    </source>
</evidence>
<dbReference type="GO" id="GO:0006508">
    <property type="term" value="P:proteolysis"/>
    <property type="evidence" value="ECO:0007669"/>
    <property type="project" value="UniProtKB-KW"/>
</dbReference>
<dbReference type="MEROPS" id="M67.A14"/>
<dbReference type="PROSITE" id="PS50249">
    <property type="entry name" value="MPN"/>
    <property type="match status" value="1"/>
</dbReference>
<dbReference type="GO" id="GO:0016020">
    <property type="term" value="C:membrane"/>
    <property type="evidence" value="ECO:0007669"/>
    <property type="project" value="TreeGrafter"/>
</dbReference>
<evidence type="ECO:0000256" key="3">
    <source>
        <dbReference type="ARBA" id="ARBA00022670"/>
    </source>
</evidence>
<evidence type="ECO:0000256" key="9">
    <source>
        <dbReference type="SAM" id="MobiDB-lite"/>
    </source>
</evidence>
<keyword evidence="8" id="KW-0482">Metalloprotease</keyword>
<organism evidence="11 12">
    <name type="scientific">Phaeoacremonium minimum (strain UCR-PA7)</name>
    <name type="common">Esca disease fungus</name>
    <name type="synonym">Togninia minima</name>
    <dbReference type="NCBI Taxonomy" id="1286976"/>
    <lineage>
        <taxon>Eukaryota</taxon>
        <taxon>Fungi</taxon>
        <taxon>Dikarya</taxon>
        <taxon>Ascomycota</taxon>
        <taxon>Pezizomycotina</taxon>
        <taxon>Sordariomycetes</taxon>
        <taxon>Sordariomycetidae</taxon>
        <taxon>Togniniales</taxon>
        <taxon>Togniniaceae</taxon>
        <taxon>Phaeoacremonium</taxon>
    </lineage>
</organism>
<evidence type="ECO:0000256" key="2">
    <source>
        <dbReference type="ARBA" id="ARBA00010981"/>
    </source>
</evidence>
<reference evidence="12" key="1">
    <citation type="journal article" date="2013" name="Genome Announc.">
        <title>Draft genome sequence of the ascomycete Phaeoacremonium aleophilum strain UCR-PA7, a causal agent of the esca disease complex in grapevines.</title>
        <authorList>
            <person name="Blanco-Ulate B."/>
            <person name="Rolshausen P."/>
            <person name="Cantu D."/>
        </authorList>
    </citation>
    <scope>NUCLEOTIDE SEQUENCE [LARGE SCALE GENOMIC DNA]</scope>
    <source>
        <strain evidence="12">UCR-PA7</strain>
    </source>
</reference>
<dbReference type="InterPro" id="IPR000555">
    <property type="entry name" value="JAMM/MPN+_dom"/>
</dbReference>
<dbReference type="eggNOG" id="KOG2880">
    <property type="taxonomic scope" value="Eukaryota"/>
</dbReference>
<keyword evidence="3" id="KW-0645">Protease</keyword>
<dbReference type="PANTHER" id="PTHR12947:SF13">
    <property type="entry name" value="FI19924P1"/>
    <property type="match status" value="1"/>
</dbReference>
<dbReference type="GO" id="GO:0140492">
    <property type="term" value="F:metal-dependent deubiquitinase activity"/>
    <property type="evidence" value="ECO:0007669"/>
    <property type="project" value="InterPro"/>
</dbReference>
<dbReference type="SUPFAM" id="SSF102712">
    <property type="entry name" value="JAB1/MPN domain"/>
    <property type="match status" value="1"/>
</dbReference>
<evidence type="ECO:0000256" key="4">
    <source>
        <dbReference type="ARBA" id="ARBA00022723"/>
    </source>
</evidence>
<keyword evidence="12" id="KW-1185">Reference proteome</keyword>
<dbReference type="GO" id="GO:0005768">
    <property type="term" value="C:endosome"/>
    <property type="evidence" value="ECO:0007669"/>
    <property type="project" value="TreeGrafter"/>
</dbReference>
<feature type="region of interest" description="Disordered" evidence="9">
    <location>
        <begin position="239"/>
        <end position="302"/>
    </location>
</feature>
<dbReference type="InterPro" id="IPR015063">
    <property type="entry name" value="USP8_dimer"/>
</dbReference>
<dbReference type="InterPro" id="IPR044098">
    <property type="entry name" value="STAMBP/STALP-like_MPN"/>
</dbReference>
<evidence type="ECO:0000313" key="11">
    <source>
        <dbReference type="EMBL" id="EOO01284.1"/>
    </source>
</evidence>
<feature type="compositionally biased region" description="Low complexity" evidence="9">
    <location>
        <begin position="247"/>
        <end position="260"/>
    </location>
</feature>
<keyword evidence="7" id="KW-0862">Zinc</keyword>
<feature type="domain" description="MPN" evidence="10">
    <location>
        <begin position="358"/>
        <end position="485"/>
    </location>
</feature>
<evidence type="ECO:0000313" key="12">
    <source>
        <dbReference type="Proteomes" id="UP000014074"/>
    </source>
</evidence>
<dbReference type="Gene3D" id="1.20.58.80">
    <property type="entry name" value="Phosphotransferase system, lactose/cellobiose-type IIA subunit"/>
    <property type="match status" value="1"/>
</dbReference>
<dbReference type="SMART" id="SM00232">
    <property type="entry name" value="JAB_MPN"/>
    <property type="match status" value="1"/>
</dbReference>
<dbReference type="SUPFAM" id="SSF140856">
    <property type="entry name" value="USP8 N-terminal domain-like"/>
    <property type="match status" value="1"/>
</dbReference>
<dbReference type="GO" id="GO:0061578">
    <property type="term" value="F:K63-linked deubiquitinase activity"/>
    <property type="evidence" value="ECO:0007669"/>
    <property type="project" value="InterPro"/>
</dbReference>
<comment type="cofactor">
    <cofactor evidence="1">
        <name>Zn(2+)</name>
        <dbReference type="ChEBI" id="CHEBI:29105"/>
    </cofactor>
</comment>
<accession>R8BPM1</accession>
<dbReference type="CDD" id="cd08066">
    <property type="entry name" value="MPN_AMSH_like"/>
    <property type="match status" value="1"/>
</dbReference>
<evidence type="ECO:0000256" key="7">
    <source>
        <dbReference type="ARBA" id="ARBA00022833"/>
    </source>
</evidence>
<comment type="similarity">
    <text evidence="2">Belongs to the peptidase M67C family.</text>
</comment>